<evidence type="ECO:0000313" key="2">
    <source>
        <dbReference type="Proteomes" id="UP000479773"/>
    </source>
</evidence>
<comment type="caution">
    <text evidence="1">The sequence shown here is derived from an EMBL/GenBank/DDBJ whole genome shotgun (WGS) entry which is preliminary data.</text>
</comment>
<accession>A0A6L3GLT7</accession>
<evidence type="ECO:0000313" key="1">
    <source>
        <dbReference type="EMBL" id="KAA4737645.1"/>
    </source>
</evidence>
<gene>
    <name evidence="1" type="ORF">F3B44_27065</name>
</gene>
<reference evidence="1 2" key="1">
    <citation type="journal article" date="2019" name="Nat. Med.">
        <title>A library of human gut bacterial isolates paired with longitudinal multiomics data enables mechanistic microbiome research.</title>
        <authorList>
            <person name="Poyet M."/>
            <person name="Groussin M."/>
            <person name="Gibbons S.M."/>
            <person name="Avila-Pacheco J."/>
            <person name="Jiang X."/>
            <person name="Kearney S.M."/>
            <person name="Perrotta A.R."/>
            <person name="Berdy B."/>
            <person name="Zhao S."/>
            <person name="Lieberman T.D."/>
            <person name="Swanson P.K."/>
            <person name="Smith M."/>
            <person name="Roesemann S."/>
            <person name="Alexander J.E."/>
            <person name="Rich S.A."/>
            <person name="Livny J."/>
            <person name="Vlamakis H."/>
            <person name="Clish C."/>
            <person name="Bullock K."/>
            <person name="Deik A."/>
            <person name="Scott J."/>
            <person name="Pierce K.A."/>
            <person name="Xavier R.J."/>
            <person name="Alm E.J."/>
        </authorList>
    </citation>
    <scope>NUCLEOTIDE SEQUENCE [LARGE SCALE GENOMIC DNA]</scope>
    <source>
        <strain evidence="1 2">BIOML-A106</strain>
    </source>
</reference>
<dbReference type="Proteomes" id="UP000479773">
    <property type="component" value="Unassembled WGS sequence"/>
</dbReference>
<protein>
    <submittedName>
        <fullName evidence="1">6-bladed beta-propeller</fullName>
    </submittedName>
</protein>
<dbReference type="AlphaFoldDB" id="A0A6L3GLT7"/>
<sequence>SSEYISFDQSDCLYRVQDEIYYYEVFRNGICRLSANDMTGYIAFKQNEYTFPEKELYNEDHTFQSFIDVCENSPFIWAHRNLFEGERFVSSTYMYKKELFWNIIDKSDYSVHSYKWVYDDLILNEVVPVEDYLYRANVQENIHYYTLSFYDFDRIMQLKKKCKKSVGEKWMVKLDDMLDENSNDIIVCFYEKK</sequence>
<organism evidence="1 2">
    <name type="scientific">Bacteroides fragilis</name>
    <dbReference type="NCBI Taxonomy" id="817"/>
    <lineage>
        <taxon>Bacteria</taxon>
        <taxon>Pseudomonadati</taxon>
        <taxon>Bacteroidota</taxon>
        <taxon>Bacteroidia</taxon>
        <taxon>Bacteroidales</taxon>
        <taxon>Bacteroidaceae</taxon>
        <taxon>Bacteroides</taxon>
    </lineage>
</organism>
<dbReference type="EMBL" id="VWEQ01000284">
    <property type="protein sequence ID" value="KAA4737645.1"/>
    <property type="molecule type" value="Genomic_DNA"/>
</dbReference>
<proteinExistence type="predicted"/>
<feature type="non-terminal residue" evidence="1">
    <location>
        <position position="1"/>
    </location>
</feature>
<name>A0A6L3GLT7_BACFG</name>